<name>A0ABQ8I2S2_9ROSI</name>
<sequence length="378" mass="42146">MHGKERASVVDGQGVETVQRLVPLQDSWRHGVAGLHGTRATSSIGVSESPNDSRLVVPGASVYENELVYGVHEGPPSDVLSEKHSSDSNASLEIEGGSTCGTSNLLEKRPGREMPLTLGGKWNVEHARRGLWGYRRIEGSANIAWQHHKVLVRELDARLLKEEKYCQQRSRVSWLWCRDRNTKFFHARASNRKKRNLIVGSLAARVLKGIYFPNSNFLNVSQSRVGSFLLRSLLWGSELICKGARWRIGSGGSVRVYKHKWLPQPSLFQVFSQPVLGEDLLVCHLREASGAWNVPLGGRYNWRIGARRYSAARTGGTGAARSARCLSMAYCDGEEQRFGVLRWRTRCLGMAFYDGEACEERCFACKACNEEAELGGLV</sequence>
<protein>
    <submittedName>
        <fullName evidence="1">Uncharacterized protein</fullName>
    </submittedName>
</protein>
<proteinExistence type="predicted"/>
<comment type="caution">
    <text evidence="1">The sequence shown here is derived from an EMBL/GenBank/DDBJ whole genome shotgun (WGS) entry which is preliminary data.</text>
</comment>
<evidence type="ECO:0000313" key="1">
    <source>
        <dbReference type="EMBL" id="KAH7570918.1"/>
    </source>
</evidence>
<keyword evidence="2" id="KW-1185">Reference proteome</keyword>
<accession>A0ABQ8I2S2</accession>
<dbReference type="EMBL" id="JAFEMO010000005">
    <property type="protein sequence ID" value="KAH7570918.1"/>
    <property type="molecule type" value="Genomic_DNA"/>
</dbReference>
<dbReference type="Proteomes" id="UP000827721">
    <property type="component" value="Unassembled WGS sequence"/>
</dbReference>
<evidence type="ECO:0000313" key="2">
    <source>
        <dbReference type="Proteomes" id="UP000827721"/>
    </source>
</evidence>
<organism evidence="1 2">
    <name type="scientific">Xanthoceras sorbifolium</name>
    <dbReference type="NCBI Taxonomy" id="99658"/>
    <lineage>
        <taxon>Eukaryota</taxon>
        <taxon>Viridiplantae</taxon>
        <taxon>Streptophyta</taxon>
        <taxon>Embryophyta</taxon>
        <taxon>Tracheophyta</taxon>
        <taxon>Spermatophyta</taxon>
        <taxon>Magnoliopsida</taxon>
        <taxon>eudicotyledons</taxon>
        <taxon>Gunneridae</taxon>
        <taxon>Pentapetalae</taxon>
        <taxon>rosids</taxon>
        <taxon>malvids</taxon>
        <taxon>Sapindales</taxon>
        <taxon>Sapindaceae</taxon>
        <taxon>Xanthoceroideae</taxon>
        <taxon>Xanthoceras</taxon>
    </lineage>
</organism>
<gene>
    <name evidence="1" type="ORF">JRO89_XS05G0222600</name>
</gene>
<reference evidence="1 2" key="1">
    <citation type="submission" date="2021-02" db="EMBL/GenBank/DDBJ databases">
        <title>Plant Genome Project.</title>
        <authorList>
            <person name="Zhang R.-G."/>
        </authorList>
    </citation>
    <scope>NUCLEOTIDE SEQUENCE [LARGE SCALE GENOMIC DNA]</scope>
    <source>
        <tissue evidence="1">Leaves</tissue>
    </source>
</reference>